<organism evidence="2 3">
    <name type="scientific">Portunus trituberculatus</name>
    <name type="common">Swimming crab</name>
    <name type="synonym">Neptunus trituberculatus</name>
    <dbReference type="NCBI Taxonomy" id="210409"/>
    <lineage>
        <taxon>Eukaryota</taxon>
        <taxon>Metazoa</taxon>
        <taxon>Ecdysozoa</taxon>
        <taxon>Arthropoda</taxon>
        <taxon>Crustacea</taxon>
        <taxon>Multicrustacea</taxon>
        <taxon>Malacostraca</taxon>
        <taxon>Eumalacostraca</taxon>
        <taxon>Eucarida</taxon>
        <taxon>Decapoda</taxon>
        <taxon>Pleocyemata</taxon>
        <taxon>Brachyura</taxon>
        <taxon>Eubrachyura</taxon>
        <taxon>Portunoidea</taxon>
        <taxon>Portunidae</taxon>
        <taxon>Portuninae</taxon>
        <taxon>Portunus</taxon>
    </lineage>
</organism>
<evidence type="ECO:0000313" key="3">
    <source>
        <dbReference type="Proteomes" id="UP000324222"/>
    </source>
</evidence>
<dbReference type="Proteomes" id="UP000324222">
    <property type="component" value="Unassembled WGS sequence"/>
</dbReference>
<evidence type="ECO:0000313" key="2">
    <source>
        <dbReference type="EMBL" id="MPC29537.1"/>
    </source>
</evidence>
<dbReference type="EMBL" id="VSRR010002089">
    <property type="protein sequence ID" value="MPC29537.1"/>
    <property type="molecule type" value="Genomic_DNA"/>
</dbReference>
<evidence type="ECO:0000256" key="1">
    <source>
        <dbReference type="SAM" id="SignalP"/>
    </source>
</evidence>
<keyword evidence="1" id="KW-0732">Signal</keyword>
<keyword evidence="3" id="KW-1185">Reference proteome</keyword>
<name>A0A5B7E860_PORTR</name>
<sequence>MAQLLSSWFFLLKETRWWCTSSTDLQRCRWMRWVCLHSPAVLMSIGRCKWHHVTPEQGRLPFCDVTAHVIGPIWRPSANHSHEE</sequence>
<evidence type="ECO:0008006" key="4">
    <source>
        <dbReference type="Google" id="ProtNLM"/>
    </source>
</evidence>
<gene>
    <name evidence="2" type="ORF">E2C01_022775</name>
</gene>
<dbReference type="AlphaFoldDB" id="A0A5B7E860"/>
<proteinExistence type="predicted"/>
<comment type="caution">
    <text evidence="2">The sequence shown here is derived from an EMBL/GenBank/DDBJ whole genome shotgun (WGS) entry which is preliminary data.</text>
</comment>
<feature type="chain" id="PRO_5022823614" description="Secreted protein" evidence="1">
    <location>
        <begin position="23"/>
        <end position="84"/>
    </location>
</feature>
<protein>
    <recommendedName>
        <fullName evidence="4">Secreted protein</fullName>
    </recommendedName>
</protein>
<accession>A0A5B7E860</accession>
<feature type="signal peptide" evidence="1">
    <location>
        <begin position="1"/>
        <end position="22"/>
    </location>
</feature>
<reference evidence="2 3" key="1">
    <citation type="submission" date="2019-05" db="EMBL/GenBank/DDBJ databases">
        <title>Another draft genome of Portunus trituberculatus and its Hox gene families provides insights of decapod evolution.</title>
        <authorList>
            <person name="Jeong J.-H."/>
            <person name="Song I."/>
            <person name="Kim S."/>
            <person name="Choi T."/>
            <person name="Kim D."/>
            <person name="Ryu S."/>
            <person name="Kim W."/>
        </authorList>
    </citation>
    <scope>NUCLEOTIDE SEQUENCE [LARGE SCALE GENOMIC DNA]</scope>
    <source>
        <tissue evidence="2">Muscle</tissue>
    </source>
</reference>